<name>A0A5A9P6C3_9TELE</name>
<proteinExistence type="predicted"/>
<dbReference type="EMBL" id="SOYY01000009">
    <property type="protein sequence ID" value="KAA0716741.1"/>
    <property type="molecule type" value="Genomic_DNA"/>
</dbReference>
<sequence>MRLSDSHVMQQVGLGKPVAVKLYLRLCSHAGLSAEEAESCAPARHSRLQQQQQESGGNAAHQPGTTLSEVADSRKTETMVCRLQPAPITVPLVKSGAAGRQSGDD</sequence>
<gene>
    <name evidence="2" type="ORF">E1301_Tti008946</name>
</gene>
<evidence type="ECO:0000313" key="2">
    <source>
        <dbReference type="EMBL" id="KAA0716741.1"/>
    </source>
</evidence>
<dbReference type="Proteomes" id="UP000324632">
    <property type="component" value="Chromosome 9"/>
</dbReference>
<comment type="caution">
    <text evidence="2">The sequence shown here is derived from an EMBL/GenBank/DDBJ whole genome shotgun (WGS) entry which is preliminary data.</text>
</comment>
<dbReference type="AlphaFoldDB" id="A0A5A9P6C3"/>
<accession>A0A5A9P6C3</accession>
<reference evidence="2 3" key="1">
    <citation type="journal article" date="2019" name="Mol. Ecol. Resour.">
        <title>Chromosome-level genome assembly of Triplophysa tibetana, a fish adapted to the harsh high-altitude environment of the Tibetan Plateau.</title>
        <authorList>
            <person name="Yang X."/>
            <person name="Liu H."/>
            <person name="Ma Z."/>
            <person name="Zou Y."/>
            <person name="Zou M."/>
            <person name="Mao Y."/>
            <person name="Li X."/>
            <person name="Wang H."/>
            <person name="Chen T."/>
            <person name="Wang W."/>
            <person name="Yang R."/>
        </authorList>
    </citation>
    <scope>NUCLEOTIDE SEQUENCE [LARGE SCALE GENOMIC DNA]</scope>
    <source>
        <strain evidence="2">TTIB1903HZAU</strain>
        <tissue evidence="2">Muscle</tissue>
    </source>
</reference>
<keyword evidence="3" id="KW-1185">Reference proteome</keyword>
<organism evidence="2 3">
    <name type="scientific">Triplophysa tibetana</name>
    <dbReference type="NCBI Taxonomy" id="1572043"/>
    <lineage>
        <taxon>Eukaryota</taxon>
        <taxon>Metazoa</taxon>
        <taxon>Chordata</taxon>
        <taxon>Craniata</taxon>
        <taxon>Vertebrata</taxon>
        <taxon>Euteleostomi</taxon>
        <taxon>Actinopterygii</taxon>
        <taxon>Neopterygii</taxon>
        <taxon>Teleostei</taxon>
        <taxon>Ostariophysi</taxon>
        <taxon>Cypriniformes</taxon>
        <taxon>Nemacheilidae</taxon>
        <taxon>Triplophysa</taxon>
    </lineage>
</organism>
<feature type="region of interest" description="Disordered" evidence="1">
    <location>
        <begin position="35"/>
        <end position="76"/>
    </location>
</feature>
<evidence type="ECO:0000256" key="1">
    <source>
        <dbReference type="SAM" id="MobiDB-lite"/>
    </source>
</evidence>
<evidence type="ECO:0000313" key="3">
    <source>
        <dbReference type="Proteomes" id="UP000324632"/>
    </source>
</evidence>
<protein>
    <submittedName>
        <fullName evidence="2">Uncharacterized protein</fullName>
    </submittedName>
</protein>